<evidence type="ECO:0000256" key="6">
    <source>
        <dbReference type="ARBA" id="ARBA00022840"/>
    </source>
</evidence>
<keyword evidence="10" id="KW-0966">Cell projection</keyword>
<dbReference type="GO" id="GO:0005524">
    <property type="term" value="F:ATP binding"/>
    <property type="evidence" value="ECO:0007669"/>
    <property type="project" value="UniProtKB-UniRule"/>
</dbReference>
<keyword evidence="11" id="KW-0009">Actin-binding</keyword>
<dbReference type="GO" id="GO:0042995">
    <property type="term" value="C:cell projection"/>
    <property type="evidence" value="ECO:0007669"/>
    <property type="project" value="UniProtKB-SubCell"/>
</dbReference>
<dbReference type="EnsemblMetazoa" id="G10716.4">
    <property type="protein sequence ID" value="G10716.4:cds"/>
    <property type="gene ID" value="G10716"/>
</dbReference>
<keyword evidence="4" id="KW-0677">Repeat</keyword>
<evidence type="ECO:0000256" key="10">
    <source>
        <dbReference type="ARBA" id="ARBA00023273"/>
    </source>
</evidence>
<evidence type="ECO:0000256" key="3">
    <source>
        <dbReference type="ARBA" id="ARBA00022490"/>
    </source>
</evidence>
<evidence type="ECO:0000256" key="11">
    <source>
        <dbReference type="PROSITE-ProRule" id="PRU00782"/>
    </source>
</evidence>
<dbReference type="GO" id="GO:0003779">
    <property type="term" value="F:actin binding"/>
    <property type="evidence" value="ECO:0007669"/>
    <property type="project" value="UniProtKB-KW"/>
</dbReference>
<keyword evidence="5 11" id="KW-0547">Nucleotide-binding</keyword>
<evidence type="ECO:0000256" key="5">
    <source>
        <dbReference type="ARBA" id="ARBA00022741"/>
    </source>
</evidence>
<dbReference type="SUPFAM" id="SSF52540">
    <property type="entry name" value="P-loop containing nucleoside triphosphate hydrolases"/>
    <property type="match status" value="1"/>
</dbReference>
<protein>
    <recommendedName>
        <fullName evidence="12">Myosin motor domain-containing protein</fullName>
    </recommendedName>
</protein>
<dbReference type="PROSITE" id="PS51456">
    <property type="entry name" value="MYOSIN_MOTOR"/>
    <property type="match status" value="1"/>
</dbReference>
<keyword evidence="9" id="KW-0206">Cytoskeleton</keyword>
<evidence type="ECO:0000256" key="1">
    <source>
        <dbReference type="ARBA" id="ARBA00004245"/>
    </source>
</evidence>
<dbReference type="GO" id="GO:0030832">
    <property type="term" value="P:regulation of actin filament length"/>
    <property type="evidence" value="ECO:0007669"/>
    <property type="project" value="TreeGrafter"/>
</dbReference>
<evidence type="ECO:0000256" key="7">
    <source>
        <dbReference type="ARBA" id="ARBA00023123"/>
    </source>
</evidence>
<reference evidence="13" key="1">
    <citation type="submission" date="2022-08" db="UniProtKB">
        <authorList>
            <consortium name="EnsemblMetazoa"/>
        </authorList>
    </citation>
    <scope>IDENTIFICATION</scope>
    <source>
        <strain evidence="13">05x7-T-G4-1.051#20</strain>
    </source>
</reference>
<dbReference type="InterPro" id="IPR052409">
    <property type="entry name" value="Myosin-III_kinase_activity"/>
</dbReference>
<evidence type="ECO:0000313" key="13">
    <source>
        <dbReference type="EnsemblMetazoa" id="G10716.4:cds"/>
    </source>
</evidence>
<evidence type="ECO:0000256" key="9">
    <source>
        <dbReference type="ARBA" id="ARBA00023212"/>
    </source>
</evidence>
<dbReference type="PANTHER" id="PTHR46256:SF3">
    <property type="entry name" value="MYOSIN MOTOR DOMAIN-CONTAINING PROTEIN"/>
    <property type="match status" value="1"/>
</dbReference>
<keyword evidence="6 11" id="KW-0067">ATP-binding</keyword>
<dbReference type="InterPro" id="IPR027417">
    <property type="entry name" value="P-loop_NTPase"/>
</dbReference>
<evidence type="ECO:0000256" key="2">
    <source>
        <dbReference type="ARBA" id="ARBA00004316"/>
    </source>
</evidence>
<organism evidence="13 14">
    <name type="scientific">Magallana gigas</name>
    <name type="common">Pacific oyster</name>
    <name type="synonym">Crassostrea gigas</name>
    <dbReference type="NCBI Taxonomy" id="29159"/>
    <lineage>
        <taxon>Eukaryota</taxon>
        <taxon>Metazoa</taxon>
        <taxon>Spiralia</taxon>
        <taxon>Lophotrochozoa</taxon>
        <taxon>Mollusca</taxon>
        <taxon>Bivalvia</taxon>
        <taxon>Autobranchia</taxon>
        <taxon>Pteriomorphia</taxon>
        <taxon>Ostreida</taxon>
        <taxon>Ostreoidea</taxon>
        <taxon>Ostreidae</taxon>
        <taxon>Magallana</taxon>
    </lineage>
</organism>
<comment type="caution">
    <text evidence="11">Lacks conserved residue(s) required for the propagation of feature annotation.</text>
</comment>
<dbReference type="GO" id="GO:0016459">
    <property type="term" value="C:myosin complex"/>
    <property type="evidence" value="ECO:0007669"/>
    <property type="project" value="UniProtKB-KW"/>
</dbReference>
<dbReference type="InterPro" id="IPR001609">
    <property type="entry name" value="Myosin_head_motor_dom-like"/>
</dbReference>
<evidence type="ECO:0000256" key="8">
    <source>
        <dbReference type="ARBA" id="ARBA00023175"/>
    </source>
</evidence>
<dbReference type="Gene3D" id="3.40.850.10">
    <property type="entry name" value="Kinesin motor domain"/>
    <property type="match status" value="1"/>
</dbReference>
<proteinExistence type="inferred from homology"/>
<dbReference type="AlphaFoldDB" id="A0A8W8HRY6"/>
<keyword evidence="7 11" id="KW-0518">Myosin</keyword>
<dbReference type="InterPro" id="IPR036961">
    <property type="entry name" value="Kinesin_motor_dom_sf"/>
</dbReference>
<feature type="domain" description="Myosin motor" evidence="12">
    <location>
        <begin position="3"/>
        <end position="141"/>
    </location>
</feature>
<comment type="subcellular location">
    <subcellularLocation>
        <location evidence="2">Cell projection</location>
    </subcellularLocation>
    <subcellularLocation>
        <location evidence="1">Cytoplasm</location>
        <location evidence="1">Cytoskeleton</location>
    </subcellularLocation>
</comment>
<feature type="binding site" evidence="11">
    <location>
        <begin position="97"/>
        <end position="104"/>
    </location>
    <ligand>
        <name>ATP</name>
        <dbReference type="ChEBI" id="CHEBI:30616"/>
    </ligand>
</feature>
<keyword evidence="3" id="KW-0963">Cytoplasm</keyword>
<keyword evidence="8 11" id="KW-0505">Motor protein</keyword>
<evidence type="ECO:0000313" key="14">
    <source>
        <dbReference type="Proteomes" id="UP000005408"/>
    </source>
</evidence>
<dbReference type="PANTHER" id="PTHR46256">
    <property type="entry name" value="AGAP011099-PA"/>
    <property type="match status" value="1"/>
</dbReference>
<dbReference type="PRINTS" id="PR00193">
    <property type="entry name" value="MYOSINHEAVY"/>
</dbReference>
<dbReference type="GO" id="GO:0000146">
    <property type="term" value="F:microfilament motor activity"/>
    <property type="evidence" value="ECO:0007669"/>
    <property type="project" value="TreeGrafter"/>
</dbReference>
<name>A0A8W8HRY6_MAGGI</name>
<evidence type="ECO:0000259" key="12">
    <source>
        <dbReference type="PROSITE" id="PS51456"/>
    </source>
</evidence>
<keyword evidence="14" id="KW-1185">Reference proteome</keyword>
<accession>A0A8W8HRY6</accession>
<sequence>MAMNPDDLSDLEVLDENTIVQALRTRYNREKYYTYIGDILVAVNPCKPIALFDEKQHEEYTDLVTRTQRPPHLFWSADHAYRALCNTGRNQCILVSGESGAGKTESTKYMIRHLMKISPSDDTQLLDKIVQVRAKNNPRLT</sequence>
<dbReference type="GO" id="GO:0004674">
    <property type="term" value="F:protein serine/threonine kinase activity"/>
    <property type="evidence" value="ECO:0007669"/>
    <property type="project" value="TreeGrafter"/>
</dbReference>
<comment type="similarity">
    <text evidence="11">Belongs to the TRAFAC class myosin-kinesin ATPase superfamily. Myosin family.</text>
</comment>
<evidence type="ECO:0000256" key="4">
    <source>
        <dbReference type="ARBA" id="ARBA00022737"/>
    </source>
</evidence>
<dbReference type="Pfam" id="PF00063">
    <property type="entry name" value="Myosin_head"/>
    <property type="match status" value="1"/>
</dbReference>
<dbReference type="Proteomes" id="UP000005408">
    <property type="component" value="Unassembled WGS sequence"/>
</dbReference>